<dbReference type="Pfam" id="PF12741">
    <property type="entry name" value="SusD-like"/>
    <property type="match status" value="1"/>
</dbReference>
<evidence type="ECO:0000313" key="3">
    <source>
        <dbReference type="Proteomes" id="UP000283387"/>
    </source>
</evidence>
<name>A0A419W482_9BACT</name>
<sequence>MRNTLYISAIFALLLNMVGCTSNFDSENTDPYGVTEEQAAIDFVNIGGYLTTMQKYIYNVTTGLQTEQNLTGDAFAQYMVPPTPFQSNRNNVTYNFVWYSQQWDITYSNEMSNLSLIVNKYNVDTEYPNFYAWGQVLKIFAMQRVTDNYGPIIYSDYGAESAPYSYDSQKDVYYAFFDELDAAIDTLTTYADAGSTAFEKFDAAYGGDVAEWVKAANSLRLRLAMRLANVDPTKAQEEAEAAISQEYGVMETNDDNFMVDLGSSVHPLWYFSDSWSDCRMCATVESIMGGYSDPRLPMYFETATDGDLADGTYKGIRQGIAIDSKSTYVDFSGISSTITGSTTAQIMTAAEVSFLRAEGSLRGWSMGDLSAEEYYNQGIQQSFEQYGLSSYSTYEDDETSTFADYVDPKNSDNSFSASSDITIKWDASESNERNLERIITQKWIALFPDGQEAWSEFRRTGYPKLLPVVVNYSSGKISTDEFVRRTPYPDAEYTSDAEGVAGGVTLLGGVDTGGTRVWWDTGTGTNF</sequence>
<protein>
    <submittedName>
        <fullName evidence="2">SusD/RagB-like outer membrane lipoprotein</fullName>
    </submittedName>
</protein>
<dbReference type="AlphaFoldDB" id="A0A419W482"/>
<dbReference type="InterPro" id="IPR024302">
    <property type="entry name" value="SusD-like"/>
</dbReference>
<keyword evidence="1" id="KW-0732">Signal</keyword>
<gene>
    <name evidence="2" type="ORF">BC643_0595</name>
</gene>
<dbReference type="SUPFAM" id="SSF48452">
    <property type="entry name" value="TPR-like"/>
    <property type="match status" value="1"/>
</dbReference>
<dbReference type="EMBL" id="RAPN01000001">
    <property type="protein sequence ID" value="RKD90259.1"/>
    <property type="molecule type" value="Genomic_DNA"/>
</dbReference>
<evidence type="ECO:0000256" key="1">
    <source>
        <dbReference type="SAM" id="SignalP"/>
    </source>
</evidence>
<dbReference type="RefSeq" id="WP_120271679.1">
    <property type="nucleotide sequence ID" value="NZ_RAPN01000001.1"/>
</dbReference>
<dbReference type="InterPro" id="IPR011990">
    <property type="entry name" value="TPR-like_helical_dom_sf"/>
</dbReference>
<feature type="signal peptide" evidence="1">
    <location>
        <begin position="1"/>
        <end position="24"/>
    </location>
</feature>
<dbReference type="Gene3D" id="1.25.40.390">
    <property type="match status" value="1"/>
</dbReference>
<feature type="chain" id="PRO_5019121794" evidence="1">
    <location>
        <begin position="25"/>
        <end position="527"/>
    </location>
</feature>
<proteinExistence type="predicted"/>
<keyword evidence="3" id="KW-1185">Reference proteome</keyword>
<reference evidence="2 3" key="1">
    <citation type="submission" date="2018-09" db="EMBL/GenBank/DDBJ databases">
        <title>Genomic Encyclopedia of Archaeal and Bacterial Type Strains, Phase II (KMG-II): from individual species to whole genera.</title>
        <authorList>
            <person name="Goeker M."/>
        </authorList>
    </citation>
    <scope>NUCLEOTIDE SEQUENCE [LARGE SCALE GENOMIC DNA]</scope>
    <source>
        <strain evidence="2 3">DSM 27148</strain>
    </source>
</reference>
<comment type="caution">
    <text evidence="2">The sequence shown here is derived from an EMBL/GenBank/DDBJ whole genome shotgun (WGS) entry which is preliminary data.</text>
</comment>
<organism evidence="2 3">
    <name type="scientific">Mangrovibacterium diazotrophicum</name>
    <dbReference type="NCBI Taxonomy" id="1261403"/>
    <lineage>
        <taxon>Bacteria</taxon>
        <taxon>Pseudomonadati</taxon>
        <taxon>Bacteroidota</taxon>
        <taxon>Bacteroidia</taxon>
        <taxon>Marinilabiliales</taxon>
        <taxon>Prolixibacteraceae</taxon>
        <taxon>Mangrovibacterium</taxon>
    </lineage>
</organism>
<dbReference type="Proteomes" id="UP000283387">
    <property type="component" value="Unassembled WGS sequence"/>
</dbReference>
<dbReference type="OrthoDB" id="1387301at2"/>
<keyword evidence="2" id="KW-0449">Lipoprotein</keyword>
<evidence type="ECO:0000313" key="2">
    <source>
        <dbReference type="EMBL" id="RKD90259.1"/>
    </source>
</evidence>
<accession>A0A419W482</accession>